<evidence type="ECO:0000313" key="6">
    <source>
        <dbReference type="EMBL" id="PPK43913.1"/>
    </source>
</evidence>
<feature type="transmembrane region" description="Helical" evidence="5">
    <location>
        <begin position="252"/>
        <end position="273"/>
    </location>
</feature>
<proteinExistence type="inferred from homology"/>
<dbReference type="RefSeq" id="WP_104410770.1">
    <property type="nucleotide sequence ID" value="NZ_PTIS01000025.1"/>
</dbReference>
<feature type="transmembrane region" description="Helical" evidence="5">
    <location>
        <begin position="50"/>
        <end position="70"/>
    </location>
</feature>
<comment type="similarity">
    <text evidence="5">Belongs to the UPF0182 family.</text>
</comment>
<organism evidence="6 7">
    <name type="scientific">Clostridium algidicarnis DSM 15099</name>
    <dbReference type="NCBI Taxonomy" id="1121295"/>
    <lineage>
        <taxon>Bacteria</taxon>
        <taxon>Bacillati</taxon>
        <taxon>Bacillota</taxon>
        <taxon>Clostridia</taxon>
        <taxon>Eubacteriales</taxon>
        <taxon>Clostridiaceae</taxon>
        <taxon>Clostridium</taxon>
    </lineage>
</organism>
<feature type="transmembrane region" description="Helical" evidence="5">
    <location>
        <begin position="280"/>
        <end position="301"/>
    </location>
</feature>
<comment type="subcellular location">
    <subcellularLocation>
        <location evidence="5">Cell membrane</location>
        <topology evidence="5">Multi-pass membrane protein</topology>
    </subcellularLocation>
</comment>
<dbReference type="AlphaFoldDB" id="A0A2S6FUK9"/>
<keyword evidence="1 5" id="KW-1003">Cell membrane</keyword>
<reference evidence="6 7" key="1">
    <citation type="submission" date="2018-02" db="EMBL/GenBank/DDBJ databases">
        <title>Genomic Encyclopedia of Archaeal and Bacterial Type Strains, Phase II (KMG-II): from individual species to whole genera.</title>
        <authorList>
            <person name="Goeker M."/>
        </authorList>
    </citation>
    <scope>NUCLEOTIDE SEQUENCE [LARGE SCALE GENOMIC DNA]</scope>
    <source>
        <strain evidence="6 7">DSM 15099</strain>
    </source>
</reference>
<feature type="transmembrane region" description="Helical" evidence="5">
    <location>
        <begin position="209"/>
        <end position="232"/>
    </location>
</feature>
<dbReference type="STRING" id="37659.GCA_000703125_01044"/>
<dbReference type="InterPro" id="IPR005372">
    <property type="entry name" value="UPF0182"/>
</dbReference>
<dbReference type="PANTHER" id="PTHR39344:SF1">
    <property type="entry name" value="UPF0182 PROTEIN SLL1060"/>
    <property type="match status" value="1"/>
</dbReference>
<dbReference type="GO" id="GO:0005576">
    <property type="term" value="C:extracellular region"/>
    <property type="evidence" value="ECO:0007669"/>
    <property type="project" value="TreeGrafter"/>
</dbReference>
<dbReference type="GO" id="GO:0005886">
    <property type="term" value="C:plasma membrane"/>
    <property type="evidence" value="ECO:0007669"/>
    <property type="project" value="UniProtKB-SubCell"/>
</dbReference>
<evidence type="ECO:0000256" key="2">
    <source>
        <dbReference type="ARBA" id="ARBA00022692"/>
    </source>
</evidence>
<dbReference type="OrthoDB" id="9763654at2"/>
<keyword evidence="3 5" id="KW-1133">Transmembrane helix</keyword>
<evidence type="ECO:0000256" key="3">
    <source>
        <dbReference type="ARBA" id="ARBA00022989"/>
    </source>
</evidence>
<dbReference type="NCBIfam" id="NF000825">
    <property type="entry name" value="PRK00068.1"/>
    <property type="match status" value="1"/>
</dbReference>
<feature type="transmembrane region" description="Helical" evidence="5">
    <location>
        <begin position="96"/>
        <end position="119"/>
    </location>
</feature>
<evidence type="ECO:0000256" key="5">
    <source>
        <dbReference type="HAMAP-Rule" id="MF_01600"/>
    </source>
</evidence>
<dbReference type="Pfam" id="PF03699">
    <property type="entry name" value="UPF0182"/>
    <property type="match status" value="1"/>
</dbReference>
<evidence type="ECO:0000256" key="4">
    <source>
        <dbReference type="ARBA" id="ARBA00023136"/>
    </source>
</evidence>
<dbReference type="PANTHER" id="PTHR39344">
    <property type="entry name" value="UPF0182 PROTEIN SLL1060"/>
    <property type="match status" value="1"/>
</dbReference>
<comment type="caution">
    <text evidence="6">The sequence shown here is derived from an EMBL/GenBank/DDBJ whole genome shotgun (WGS) entry which is preliminary data.</text>
</comment>
<dbReference type="EMBL" id="PTIS01000025">
    <property type="protein sequence ID" value="PPK43913.1"/>
    <property type="molecule type" value="Genomic_DNA"/>
</dbReference>
<keyword evidence="2 5" id="KW-0812">Transmembrane</keyword>
<sequence length="904" mass="105353">MKRKHKIILPILILIILIFGFMDGIVNFIINIKWFKEVGYLSVYFKKITATLKLMVPIFLVCFIGIIIYYRSLRKGFIKNKNISQTDKKATKKENIIFYSLNIILSFLISYITASNYWYRIVQFNNSVDFNVKDPLFNKDVSFYMFKLPLIQSLFNAMMAFLIVLLIVTFVVYIIMRTKDGVYTKNFKRPFSKVKFIKSDITNYAGKQLAVLSSMFLIMIGIFYILKSYYLVYSSKGVGFGASFTDARVSLYFYRAISGIAIVSSIVIFVSIIKGKIKPIVISLIAMAVVIILEGLTSTLVQQFMVKSNELEFERPYIKQNIDFTRKAFNIDDIKESIFDVKDDLTKEDIDKNKDIIDNIKVNSFNPALDFYNQVQIIRYYYNFKDIDVDRYNIDDKYSQVFIAPREIDSDSIEPNTWLNKHLVYTHGYGVVMSRVNSVTAEGKPNFVIKNIPPENNSNIKIDNPRIYFGESTDYYAVVNTEQREFDYPKGGENETNKYDGNAGINMSFINRILFSIKEKSIKFMISNDINVNSKILINRNIMERAKTIAPFLTYDKDPYIVIQDGKLYWILDAYTTSNKYPFSEPHDDINYIRNSVKVVIDSFNGDINFYISDKNDPIIQSYSKIFKGLFKDIDDLPTEFIEHFRYPEEIFNIQCSALGKYHIKDPEVFYNGEDLWEISKNKKETKDQSDNKAEEEKTTEASYIVTKLPNEEKEEMVLFEYFNMRSKENMVALFGARMDGDQYGKLVLYKFPPTKTIYSPYLFKNQINQDPNISKELSLWNTEGSKVYYGDTVIVPIKNSLLYIEPLYLKAISNNSIPEMKKVVVYYGDKMVMAENIEKALEQIFSYKESDKIDDKNTTTDVEIIKEVRDLYYKAVDSQKEGDWAKYGEYMKELEKILNETSK</sequence>
<evidence type="ECO:0000313" key="7">
    <source>
        <dbReference type="Proteomes" id="UP000239863"/>
    </source>
</evidence>
<dbReference type="Proteomes" id="UP000239863">
    <property type="component" value="Unassembled WGS sequence"/>
</dbReference>
<protein>
    <recommendedName>
        <fullName evidence="5">UPF0182 protein BD821_1256</fullName>
    </recommendedName>
</protein>
<accession>A0A2S6FUK9</accession>
<feature type="transmembrane region" description="Helical" evidence="5">
    <location>
        <begin position="7"/>
        <end position="30"/>
    </location>
</feature>
<keyword evidence="4 5" id="KW-0472">Membrane</keyword>
<gene>
    <name evidence="6" type="ORF">BD821_1256</name>
</gene>
<evidence type="ECO:0000256" key="1">
    <source>
        <dbReference type="ARBA" id="ARBA00022475"/>
    </source>
</evidence>
<name>A0A2S6FUK9_9CLOT</name>
<feature type="transmembrane region" description="Helical" evidence="5">
    <location>
        <begin position="154"/>
        <end position="176"/>
    </location>
</feature>
<dbReference type="HAMAP" id="MF_01600">
    <property type="entry name" value="UPF0182"/>
    <property type="match status" value="1"/>
</dbReference>